<accession>A0AA36G1R2</accession>
<evidence type="ECO:0000313" key="3">
    <source>
        <dbReference type="Proteomes" id="UP001177023"/>
    </source>
</evidence>
<feature type="compositionally biased region" description="Acidic residues" evidence="1">
    <location>
        <begin position="120"/>
        <end position="136"/>
    </location>
</feature>
<evidence type="ECO:0000256" key="1">
    <source>
        <dbReference type="SAM" id="MobiDB-lite"/>
    </source>
</evidence>
<name>A0AA36G1R2_9BILA</name>
<dbReference type="AlphaFoldDB" id="A0AA36G1R2"/>
<organism evidence="2 3">
    <name type="scientific">Mesorhabditis spiculigera</name>
    <dbReference type="NCBI Taxonomy" id="96644"/>
    <lineage>
        <taxon>Eukaryota</taxon>
        <taxon>Metazoa</taxon>
        <taxon>Ecdysozoa</taxon>
        <taxon>Nematoda</taxon>
        <taxon>Chromadorea</taxon>
        <taxon>Rhabditida</taxon>
        <taxon>Rhabditina</taxon>
        <taxon>Rhabditomorpha</taxon>
        <taxon>Rhabditoidea</taxon>
        <taxon>Rhabditidae</taxon>
        <taxon>Mesorhabditinae</taxon>
        <taxon>Mesorhabditis</taxon>
    </lineage>
</organism>
<gene>
    <name evidence="2" type="ORF">MSPICULIGERA_LOCUS8451</name>
</gene>
<dbReference type="Proteomes" id="UP001177023">
    <property type="component" value="Unassembled WGS sequence"/>
</dbReference>
<sequence>MPRKYITAKQLSDILDEWETLRAQTTGLLLDDEQMEKLVDDAPTLKDYKVDARSLKGKIKSRIDAINLAMSKRDTDPAMDRAIIDHDGEQVLQDMIDYGSRLDTCIKAAYSGGVLKEEEPSSDSNDDMADGNDSDAADPKLEEPHNEDERKAVPLETPDIDDPDTRSKATLAGLNFLIKSFGETQELNKKQREADLKLQSQERREHAELIRGINNQINTLDAVMKKQLYDFQKRLSDVESKLRDTTATQPAVVAPTTQIVVQTPVSDNNTTSAPSSSNNADEDSTQADEPLLACELEMLKTIPANMLKSPGGLHLFEQFNSEESRQKRLEYRGAYFVLQNEGKHEKFDGTGEFRSAWMRFLVKANQVCVSDGEKLDLLVNFLTGDLRRTIRTYIMTTRGLFDAVLQLFDSYFHAADRQILAVETMLDLDPVTEDFQDLDKFFATLRQAASELKHNNCNEARTKQDIIHKSLSLLILVLATVLAVQISKLSKSRGGNKGGKKSEFGSRPF</sequence>
<reference evidence="2" key="1">
    <citation type="submission" date="2023-06" db="EMBL/GenBank/DDBJ databases">
        <authorList>
            <person name="Delattre M."/>
        </authorList>
    </citation>
    <scope>NUCLEOTIDE SEQUENCE</scope>
    <source>
        <strain evidence="2">AF72</strain>
    </source>
</reference>
<evidence type="ECO:0000313" key="2">
    <source>
        <dbReference type="EMBL" id="CAJ0569997.1"/>
    </source>
</evidence>
<keyword evidence="3" id="KW-1185">Reference proteome</keyword>
<comment type="caution">
    <text evidence="2">The sequence shown here is derived from an EMBL/GenBank/DDBJ whole genome shotgun (WGS) entry which is preliminary data.</text>
</comment>
<proteinExistence type="predicted"/>
<feature type="region of interest" description="Disordered" evidence="1">
    <location>
        <begin position="115"/>
        <end position="167"/>
    </location>
</feature>
<feature type="compositionally biased region" description="Basic and acidic residues" evidence="1">
    <location>
        <begin position="137"/>
        <end position="153"/>
    </location>
</feature>
<dbReference type="EMBL" id="CATQJA010002210">
    <property type="protein sequence ID" value="CAJ0569997.1"/>
    <property type="molecule type" value="Genomic_DNA"/>
</dbReference>
<feature type="non-terminal residue" evidence="2">
    <location>
        <position position="1"/>
    </location>
</feature>
<feature type="compositionally biased region" description="Low complexity" evidence="1">
    <location>
        <begin position="266"/>
        <end position="279"/>
    </location>
</feature>
<feature type="region of interest" description="Disordered" evidence="1">
    <location>
        <begin position="262"/>
        <end position="286"/>
    </location>
</feature>
<protein>
    <submittedName>
        <fullName evidence="2">Uncharacterized protein</fullName>
    </submittedName>
</protein>